<sequence length="145" mass="14950">MTTQTPVGPIGPAPEVRILRRSRTDRVIGGVCGGLGRYLGVDPVLLRIAAVALALSGGVGVLAYIVAWIAIPEAVPGDEPVGAPMAPAARSGSASLVVGAALLVLGTVLFVRQVVPWFEMAVVWPILLLVVGLLVIVSTLRRGSR</sequence>
<evidence type="ECO:0000313" key="9">
    <source>
        <dbReference type="Proteomes" id="UP000652013"/>
    </source>
</evidence>
<dbReference type="EMBL" id="BOOY01000046">
    <property type="protein sequence ID" value="GIJ06742.1"/>
    <property type="molecule type" value="Genomic_DNA"/>
</dbReference>
<dbReference type="InterPro" id="IPR007168">
    <property type="entry name" value="Phageshock_PspC_N"/>
</dbReference>
<keyword evidence="3 6" id="KW-0812">Transmembrane</keyword>
<proteinExistence type="predicted"/>
<organism evidence="8 9">
    <name type="scientific">Spirilliplanes yamanashiensis</name>
    <dbReference type="NCBI Taxonomy" id="42233"/>
    <lineage>
        <taxon>Bacteria</taxon>
        <taxon>Bacillati</taxon>
        <taxon>Actinomycetota</taxon>
        <taxon>Actinomycetes</taxon>
        <taxon>Micromonosporales</taxon>
        <taxon>Micromonosporaceae</taxon>
        <taxon>Spirilliplanes</taxon>
    </lineage>
</organism>
<feature type="transmembrane region" description="Helical" evidence="6">
    <location>
        <begin position="44"/>
        <end position="71"/>
    </location>
</feature>
<dbReference type="RefSeq" id="WP_203941905.1">
    <property type="nucleotide sequence ID" value="NZ_BAAAGJ010000008.1"/>
</dbReference>
<dbReference type="PANTHER" id="PTHR33885">
    <property type="entry name" value="PHAGE SHOCK PROTEIN C"/>
    <property type="match status" value="1"/>
</dbReference>
<keyword evidence="2" id="KW-1003">Cell membrane</keyword>
<name>A0A8J3YFD4_9ACTN</name>
<keyword evidence="5 6" id="KW-0472">Membrane</keyword>
<comment type="subcellular location">
    <subcellularLocation>
        <location evidence="1">Cell membrane</location>
        <topology evidence="1">Single-pass membrane protein</topology>
    </subcellularLocation>
</comment>
<dbReference type="Proteomes" id="UP000652013">
    <property type="component" value="Unassembled WGS sequence"/>
</dbReference>
<dbReference type="Pfam" id="PF04024">
    <property type="entry name" value="PspC"/>
    <property type="match status" value="1"/>
</dbReference>
<comment type="caution">
    <text evidence="8">The sequence shown here is derived from an EMBL/GenBank/DDBJ whole genome shotgun (WGS) entry which is preliminary data.</text>
</comment>
<dbReference type="GO" id="GO:0005886">
    <property type="term" value="C:plasma membrane"/>
    <property type="evidence" value="ECO:0007669"/>
    <property type="project" value="UniProtKB-SubCell"/>
</dbReference>
<evidence type="ECO:0000256" key="5">
    <source>
        <dbReference type="ARBA" id="ARBA00023136"/>
    </source>
</evidence>
<evidence type="ECO:0000256" key="4">
    <source>
        <dbReference type="ARBA" id="ARBA00022989"/>
    </source>
</evidence>
<accession>A0A8J3YFD4</accession>
<dbReference type="PANTHER" id="PTHR33885:SF3">
    <property type="entry name" value="PHAGE SHOCK PROTEIN C"/>
    <property type="match status" value="1"/>
</dbReference>
<dbReference type="InterPro" id="IPR052027">
    <property type="entry name" value="PspC"/>
</dbReference>
<keyword evidence="4 6" id="KW-1133">Transmembrane helix</keyword>
<evidence type="ECO:0000256" key="6">
    <source>
        <dbReference type="SAM" id="Phobius"/>
    </source>
</evidence>
<evidence type="ECO:0000259" key="7">
    <source>
        <dbReference type="Pfam" id="PF04024"/>
    </source>
</evidence>
<evidence type="ECO:0000313" key="8">
    <source>
        <dbReference type="EMBL" id="GIJ06742.1"/>
    </source>
</evidence>
<dbReference type="AlphaFoldDB" id="A0A8J3YFD4"/>
<evidence type="ECO:0000256" key="1">
    <source>
        <dbReference type="ARBA" id="ARBA00004162"/>
    </source>
</evidence>
<gene>
    <name evidence="8" type="ORF">Sya03_60940</name>
</gene>
<feature type="domain" description="Phage shock protein PspC N-terminal" evidence="7">
    <location>
        <begin position="19"/>
        <end position="74"/>
    </location>
</feature>
<feature type="transmembrane region" description="Helical" evidence="6">
    <location>
        <begin position="121"/>
        <end position="140"/>
    </location>
</feature>
<reference evidence="8" key="1">
    <citation type="submission" date="2021-01" db="EMBL/GenBank/DDBJ databases">
        <title>Whole genome shotgun sequence of Spirilliplanes yamanashiensis NBRC 15828.</title>
        <authorList>
            <person name="Komaki H."/>
            <person name="Tamura T."/>
        </authorList>
    </citation>
    <scope>NUCLEOTIDE SEQUENCE</scope>
    <source>
        <strain evidence="8">NBRC 15828</strain>
    </source>
</reference>
<keyword evidence="9" id="KW-1185">Reference proteome</keyword>
<protein>
    <recommendedName>
        <fullName evidence="7">Phage shock protein PspC N-terminal domain-containing protein</fullName>
    </recommendedName>
</protein>
<evidence type="ECO:0000256" key="3">
    <source>
        <dbReference type="ARBA" id="ARBA00022692"/>
    </source>
</evidence>
<evidence type="ECO:0000256" key="2">
    <source>
        <dbReference type="ARBA" id="ARBA00022475"/>
    </source>
</evidence>
<feature type="transmembrane region" description="Helical" evidence="6">
    <location>
        <begin position="92"/>
        <end position="115"/>
    </location>
</feature>